<evidence type="ECO:0000256" key="4">
    <source>
        <dbReference type="ARBA" id="ARBA00022679"/>
    </source>
</evidence>
<dbReference type="CDD" id="cd03354">
    <property type="entry name" value="LbH_SAT"/>
    <property type="match status" value="1"/>
</dbReference>
<dbReference type="GO" id="GO:0019344">
    <property type="term" value="P:cysteine biosynthetic process"/>
    <property type="evidence" value="ECO:0007669"/>
    <property type="project" value="UniProtKB-UniPathway"/>
</dbReference>
<dbReference type="FunFam" id="2.160.10.10:FF:000015">
    <property type="entry name" value="Serine acetyltransferase, plasmid"/>
    <property type="match status" value="1"/>
</dbReference>
<evidence type="ECO:0000256" key="2">
    <source>
        <dbReference type="ARBA" id="ARBA00013266"/>
    </source>
</evidence>
<sequence>MSAQENQKLFFNLTELVGQLRESRESTHKIRHLGRVRELPSRAELESILTGLFAALFPTHYGRPDLTDDDIDYFVGDVLNVTLKKLAEQVRRGLYFVSQEDLADENQFDQKAKDLTKKFAENLPNIRALIVSDVRAAMSGDPAATSVSEILLCYPGVSATIHYRIAHALHQLGARLLARFISEIAHSKTGVDIHPGAEINEGFFIDHGTGVVIGETAVIGKHVRLYQAVTLGAKRFPADSEGNLIKGQARHPVVEDEVVIYAGATVLGRVTIGARSTIGGNVWLTHSVPPDSNISQAQMLSH</sequence>
<dbReference type="EC" id="2.3.1.30" evidence="2"/>
<gene>
    <name evidence="7" type="ORF">SAMN06295916_0319</name>
</gene>
<dbReference type="Gene3D" id="1.10.3130.10">
    <property type="entry name" value="serine acetyltransferase, domain 1"/>
    <property type="match status" value="1"/>
</dbReference>
<dbReference type="UniPathway" id="UPA00136">
    <property type="reaction ID" value="UER00199"/>
</dbReference>
<dbReference type="SUPFAM" id="SSF51161">
    <property type="entry name" value="Trimeric LpxA-like enzymes"/>
    <property type="match status" value="1"/>
</dbReference>
<dbReference type="PANTHER" id="PTHR42811">
    <property type="entry name" value="SERINE ACETYLTRANSFERASE"/>
    <property type="match status" value="1"/>
</dbReference>
<reference evidence="7 8" key="1">
    <citation type="submission" date="2017-06" db="EMBL/GenBank/DDBJ databases">
        <authorList>
            <person name="Kim H.J."/>
            <person name="Triplett B.A."/>
        </authorList>
    </citation>
    <scope>NUCLEOTIDE SEQUENCE [LARGE SCALE GENOMIC DNA]</scope>
    <source>
        <strain evidence="7 8">MWH-VicM1</strain>
    </source>
</reference>
<proteinExistence type="inferred from homology"/>
<dbReference type="NCBIfam" id="NF041874">
    <property type="entry name" value="EPS_EpsC"/>
    <property type="match status" value="1"/>
</dbReference>
<dbReference type="Pfam" id="PF00132">
    <property type="entry name" value="Hexapep"/>
    <property type="match status" value="1"/>
</dbReference>
<comment type="catalytic activity">
    <reaction evidence="6">
        <text>L-serine + acetyl-CoA = O-acetyl-L-serine + CoA</text>
        <dbReference type="Rhea" id="RHEA:24560"/>
        <dbReference type="ChEBI" id="CHEBI:33384"/>
        <dbReference type="ChEBI" id="CHEBI:57287"/>
        <dbReference type="ChEBI" id="CHEBI:57288"/>
        <dbReference type="ChEBI" id="CHEBI:58340"/>
        <dbReference type="EC" id="2.3.1.30"/>
    </reaction>
</comment>
<dbReference type="GO" id="GO:0009001">
    <property type="term" value="F:serine O-acetyltransferase activity"/>
    <property type="evidence" value="ECO:0007669"/>
    <property type="project" value="UniProtKB-EC"/>
</dbReference>
<comment type="similarity">
    <text evidence="1">Belongs to the transferase hexapeptide repeat family.</text>
</comment>
<dbReference type="EMBL" id="FYEX01000001">
    <property type="protein sequence ID" value="SNC60649.1"/>
    <property type="molecule type" value="Genomic_DNA"/>
</dbReference>
<protein>
    <recommendedName>
        <fullName evidence="2">serine O-acetyltransferase</fullName>
        <ecNumber evidence="2">2.3.1.30</ecNumber>
    </recommendedName>
</protein>
<evidence type="ECO:0000313" key="7">
    <source>
        <dbReference type="EMBL" id="SNC60649.1"/>
    </source>
</evidence>
<dbReference type="AlphaFoldDB" id="A0A212T3Q5"/>
<dbReference type="RefSeq" id="WP_088812163.1">
    <property type="nucleotide sequence ID" value="NZ_FYEX01000001.1"/>
</dbReference>
<dbReference type="Gene3D" id="2.160.10.10">
    <property type="entry name" value="Hexapeptide repeat proteins"/>
    <property type="match status" value="1"/>
</dbReference>
<dbReference type="InterPro" id="IPR001451">
    <property type="entry name" value="Hexapep"/>
</dbReference>
<evidence type="ECO:0000256" key="6">
    <source>
        <dbReference type="ARBA" id="ARBA00049486"/>
    </source>
</evidence>
<dbReference type="InterPro" id="IPR045304">
    <property type="entry name" value="LbH_SAT"/>
</dbReference>
<evidence type="ECO:0000256" key="3">
    <source>
        <dbReference type="ARBA" id="ARBA00022605"/>
    </source>
</evidence>
<dbReference type="OrthoDB" id="9801456at2"/>
<accession>A0A212T3Q5</accession>
<dbReference type="InterPro" id="IPR011004">
    <property type="entry name" value="Trimer_LpxA-like_sf"/>
</dbReference>
<evidence type="ECO:0000256" key="5">
    <source>
        <dbReference type="ARBA" id="ARBA00023315"/>
    </source>
</evidence>
<name>A0A212T3Q5_9BURK</name>
<keyword evidence="8" id="KW-1185">Reference proteome</keyword>
<dbReference type="Proteomes" id="UP000197215">
    <property type="component" value="Unassembled WGS sequence"/>
</dbReference>
<keyword evidence="4 7" id="KW-0808">Transferase</keyword>
<evidence type="ECO:0000313" key="8">
    <source>
        <dbReference type="Proteomes" id="UP000197215"/>
    </source>
</evidence>
<keyword evidence="3" id="KW-0028">Amino-acid biosynthesis</keyword>
<dbReference type="InterPro" id="IPR053376">
    <property type="entry name" value="Serine_acetyltransferase"/>
</dbReference>
<dbReference type="InterPro" id="IPR042122">
    <property type="entry name" value="Ser_AcTrfase_N_sf"/>
</dbReference>
<evidence type="ECO:0000256" key="1">
    <source>
        <dbReference type="ARBA" id="ARBA00007274"/>
    </source>
</evidence>
<keyword evidence="5" id="KW-0012">Acyltransferase</keyword>
<organism evidence="7 8">
    <name type="scientific">Polynucleobacter victoriensis</name>
    <dbReference type="NCBI Taxonomy" id="2049319"/>
    <lineage>
        <taxon>Bacteria</taxon>
        <taxon>Pseudomonadati</taxon>
        <taxon>Pseudomonadota</taxon>
        <taxon>Betaproteobacteria</taxon>
        <taxon>Burkholderiales</taxon>
        <taxon>Burkholderiaceae</taxon>
        <taxon>Polynucleobacter</taxon>
    </lineage>
</organism>